<accession>A0A9D4N6A6</accession>
<dbReference type="EMBL" id="JAIWYP010000001">
    <property type="protein sequence ID" value="KAH3888565.1"/>
    <property type="molecule type" value="Genomic_DNA"/>
</dbReference>
<organism evidence="1 2">
    <name type="scientific">Dreissena polymorpha</name>
    <name type="common">Zebra mussel</name>
    <name type="synonym">Mytilus polymorpha</name>
    <dbReference type="NCBI Taxonomy" id="45954"/>
    <lineage>
        <taxon>Eukaryota</taxon>
        <taxon>Metazoa</taxon>
        <taxon>Spiralia</taxon>
        <taxon>Lophotrochozoa</taxon>
        <taxon>Mollusca</taxon>
        <taxon>Bivalvia</taxon>
        <taxon>Autobranchia</taxon>
        <taxon>Heteroconchia</taxon>
        <taxon>Euheterodonta</taxon>
        <taxon>Imparidentia</taxon>
        <taxon>Neoheterodontei</taxon>
        <taxon>Myida</taxon>
        <taxon>Dreissenoidea</taxon>
        <taxon>Dreissenidae</taxon>
        <taxon>Dreissena</taxon>
    </lineage>
</organism>
<comment type="caution">
    <text evidence="1">The sequence shown here is derived from an EMBL/GenBank/DDBJ whole genome shotgun (WGS) entry which is preliminary data.</text>
</comment>
<reference evidence="1" key="1">
    <citation type="journal article" date="2019" name="bioRxiv">
        <title>The Genome of the Zebra Mussel, Dreissena polymorpha: A Resource for Invasive Species Research.</title>
        <authorList>
            <person name="McCartney M.A."/>
            <person name="Auch B."/>
            <person name="Kono T."/>
            <person name="Mallez S."/>
            <person name="Zhang Y."/>
            <person name="Obille A."/>
            <person name="Becker A."/>
            <person name="Abrahante J.E."/>
            <person name="Garbe J."/>
            <person name="Badalamenti J.P."/>
            <person name="Herman A."/>
            <person name="Mangelson H."/>
            <person name="Liachko I."/>
            <person name="Sullivan S."/>
            <person name="Sone E.D."/>
            <person name="Koren S."/>
            <person name="Silverstein K.A.T."/>
            <person name="Beckman K.B."/>
            <person name="Gohl D.M."/>
        </authorList>
    </citation>
    <scope>NUCLEOTIDE SEQUENCE</scope>
    <source>
        <strain evidence="1">Duluth1</strain>
        <tissue evidence="1">Whole animal</tissue>
    </source>
</reference>
<gene>
    <name evidence="1" type="ORF">DPMN_012603</name>
</gene>
<dbReference type="Proteomes" id="UP000828390">
    <property type="component" value="Unassembled WGS sequence"/>
</dbReference>
<name>A0A9D4N6A6_DREPO</name>
<proteinExistence type="predicted"/>
<evidence type="ECO:0000313" key="1">
    <source>
        <dbReference type="EMBL" id="KAH3888565.1"/>
    </source>
</evidence>
<dbReference type="AlphaFoldDB" id="A0A9D4N6A6"/>
<reference evidence="1" key="2">
    <citation type="submission" date="2020-11" db="EMBL/GenBank/DDBJ databases">
        <authorList>
            <person name="McCartney M.A."/>
            <person name="Auch B."/>
            <person name="Kono T."/>
            <person name="Mallez S."/>
            <person name="Becker A."/>
            <person name="Gohl D.M."/>
            <person name="Silverstein K.A.T."/>
            <person name="Koren S."/>
            <person name="Bechman K.B."/>
            <person name="Herman A."/>
            <person name="Abrahante J.E."/>
            <person name="Garbe J."/>
        </authorList>
    </citation>
    <scope>NUCLEOTIDE SEQUENCE</scope>
    <source>
        <strain evidence="1">Duluth1</strain>
        <tissue evidence="1">Whole animal</tissue>
    </source>
</reference>
<keyword evidence="2" id="KW-1185">Reference proteome</keyword>
<evidence type="ECO:0000313" key="2">
    <source>
        <dbReference type="Proteomes" id="UP000828390"/>
    </source>
</evidence>
<protein>
    <recommendedName>
        <fullName evidence="3">Reverse transcriptase zinc-binding domain-containing protein</fullName>
    </recommendedName>
</protein>
<evidence type="ECO:0008006" key="3">
    <source>
        <dbReference type="Google" id="ProtNLM"/>
    </source>
</evidence>
<sequence length="144" mass="16473">MYTEYTPGKLHLVLQVGCLSALEVTRLSVRFRLLTGTYILQVNRSRFNQYAIDPVCPNCKDADETVGHFLLQCPALKHVRGPVMCEIWNILNSIGATTNIYSPTLLVQALIDWSTIVPYQPRLREKQGALEFLVRRLIFLHTEK</sequence>